<gene>
    <name evidence="1" type="ORF">LOK49_LG06G01356</name>
</gene>
<dbReference type="EMBL" id="CM045762">
    <property type="protein sequence ID" value="KAI8011751.1"/>
    <property type="molecule type" value="Genomic_DNA"/>
</dbReference>
<proteinExistence type="predicted"/>
<protein>
    <submittedName>
        <fullName evidence="1">Uncharacterized protein</fullName>
    </submittedName>
</protein>
<evidence type="ECO:0000313" key="2">
    <source>
        <dbReference type="Proteomes" id="UP001060215"/>
    </source>
</evidence>
<comment type="caution">
    <text evidence="1">The sequence shown here is derived from an EMBL/GenBank/DDBJ whole genome shotgun (WGS) entry which is preliminary data.</text>
</comment>
<organism evidence="1 2">
    <name type="scientific">Camellia lanceoleosa</name>
    <dbReference type="NCBI Taxonomy" id="1840588"/>
    <lineage>
        <taxon>Eukaryota</taxon>
        <taxon>Viridiplantae</taxon>
        <taxon>Streptophyta</taxon>
        <taxon>Embryophyta</taxon>
        <taxon>Tracheophyta</taxon>
        <taxon>Spermatophyta</taxon>
        <taxon>Magnoliopsida</taxon>
        <taxon>eudicotyledons</taxon>
        <taxon>Gunneridae</taxon>
        <taxon>Pentapetalae</taxon>
        <taxon>asterids</taxon>
        <taxon>Ericales</taxon>
        <taxon>Theaceae</taxon>
        <taxon>Camellia</taxon>
    </lineage>
</organism>
<dbReference type="Proteomes" id="UP001060215">
    <property type="component" value="Chromosome 5"/>
</dbReference>
<evidence type="ECO:0000313" key="1">
    <source>
        <dbReference type="EMBL" id="KAI8011751.1"/>
    </source>
</evidence>
<keyword evidence="2" id="KW-1185">Reference proteome</keyword>
<sequence length="104" mass="11356">MLGDMKEENSSETDDDEASRIPCERERAMDMNGSGSANATEDIGMQKTMDSNEELETKKGQFYTTCGSSINSSSPSACHTSQPSNKFVESTASNKEAFDHNKKC</sequence>
<accession>A0ACC0HI69</accession>
<name>A0ACC0HI69_9ERIC</name>
<reference evidence="1 2" key="1">
    <citation type="journal article" date="2022" name="Plant J.">
        <title>Chromosome-level genome of Camellia lanceoleosa provides a valuable resource for understanding genome evolution and self-incompatibility.</title>
        <authorList>
            <person name="Gong W."/>
            <person name="Xiao S."/>
            <person name="Wang L."/>
            <person name="Liao Z."/>
            <person name="Chang Y."/>
            <person name="Mo W."/>
            <person name="Hu G."/>
            <person name="Li W."/>
            <person name="Zhao G."/>
            <person name="Zhu H."/>
            <person name="Hu X."/>
            <person name="Ji K."/>
            <person name="Xiang X."/>
            <person name="Song Q."/>
            <person name="Yuan D."/>
            <person name="Jin S."/>
            <person name="Zhang L."/>
        </authorList>
    </citation>
    <scope>NUCLEOTIDE SEQUENCE [LARGE SCALE GENOMIC DNA]</scope>
    <source>
        <strain evidence="1">SQ_2022a</strain>
    </source>
</reference>